<feature type="region of interest" description="Disordered" evidence="1">
    <location>
        <begin position="1"/>
        <end position="36"/>
    </location>
</feature>
<accession>A0A8K0XNV1</accession>
<sequence length="188" mass="20359">MRGGGRCGEEGGAEEGGAEKAEAEAEAEAEEAEAEAVRWVAEMGAKQWNLRPHDCQLIIPPPPPPPHPPPLPVPPVHHPAALKSDRWTAGGCQDIGCAHHCLDMPAHPQQPPAVSQPEVELQWSIMVLRGKRRCFKHEIGGACQKNGENAEDDGGWGRKETLRNSLGMCALAGAYRRLFSALWTCRLS</sequence>
<proteinExistence type="predicted"/>
<dbReference type="EMBL" id="JAEVFJ010000019">
    <property type="protein sequence ID" value="KAH8099570.1"/>
    <property type="molecule type" value="Genomic_DNA"/>
</dbReference>
<evidence type="ECO:0000313" key="2">
    <source>
        <dbReference type="EMBL" id="KAH8099570.1"/>
    </source>
</evidence>
<comment type="caution">
    <text evidence="2">The sequence shown here is derived from an EMBL/GenBank/DDBJ whole genome shotgun (WGS) entry which is preliminary data.</text>
</comment>
<reference evidence="2" key="1">
    <citation type="journal article" date="2021" name="New Phytol.">
        <title>Evolutionary innovations through gain and loss of genes in the ectomycorrhizal Boletales.</title>
        <authorList>
            <person name="Wu G."/>
            <person name="Miyauchi S."/>
            <person name="Morin E."/>
            <person name="Kuo A."/>
            <person name="Drula E."/>
            <person name="Varga T."/>
            <person name="Kohler A."/>
            <person name="Feng B."/>
            <person name="Cao Y."/>
            <person name="Lipzen A."/>
            <person name="Daum C."/>
            <person name="Hundley H."/>
            <person name="Pangilinan J."/>
            <person name="Johnson J."/>
            <person name="Barry K."/>
            <person name="LaButti K."/>
            <person name="Ng V."/>
            <person name="Ahrendt S."/>
            <person name="Min B."/>
            <person name="Choi I.G."/>
            <person name="Park H."/>
            <person name="Plett J.M."/>
            <person name="Magnuson J."/>
            <person name="Spatafora J.W."/>
            <person name="Nagy L.G."/>
            <person name="Henrissat B."/>
            <person name="Grigoriev I.V."/>
            <person name="Yang Z.L."/>
            <person name="Xu J."/>
            <person name="Martin F.M."/>
        </authorList>
    </citation>
    <scope>NUCLEOTIDE SEQUENCE</scope>
    <source>
        <strain evidence="2">KKN 215</strain>
    </source>
</reference>
<name>A0A8K0XNV1_9AGAR</name>
<gene>
    <name evidence="2" type="ORF">BXZ70DRAFT_942352</name>
</gene>
<dbReference type="AlphaFoldDB" id="A0A8K0XNV1"/>
<evidence type="ECO:0000256" key="1">
    <source>
        <dbReference type="SAM" id="MobiDB-lite"/>
    </source>
</evidence>
<feature type="compositionally biased region" description="Acidic residues" evidence="1">
    <location>
        <begin position="24"/>
        <end position="34"/>
    </location>
</feature>
<organism evidence="2 3">
    <name type="scientific">Cristinia sonorae</name>
    <dbReference type="NCBI Taxonomy" id="1940300"/>
    <lineage>
        <taxon>Eukaryota</taxon>
        <taxon>Fungi</taxon>
        <taxon>Dikarya</taxon>
        <taxon>Basidiomycota</taxon>
        <taxon>Agaricomycotina</taxon>
        <taxon>Agaricomycetes</taxon>
        <taxon>Agaricomycetidae</taxon>
        <taxon>Agaricales</taxon>
        <taxon>Pleurotineae</taxon>
        <taxon>Stephanosporaceae</taxon>
        <taxon>Cristinia</taxon>
    </lineage>
</organism>
<keyword evidence="3" id="KW-1185">Reference proteome</keyword>
<evidence type="ECO:0000313" key="3">
    <source>
        <dbReference type="Proteomes" id="UP000813824"/>
    </source>
</evidence>
<protein>
    <submittedName>
        <fullName evidence="2">Uncharacterized protein</fullName>
    </submittedName>
</protein>
<dbReference type="Proteomes" id="UP000813824">
    <property type="component" value="Unassembled WGS sequence"/>
</dbReference>